<name>A0AAW1KZ19_POPJA</name>
<sequence length="232" mass="26376">MEEMSGANAKKKVNGKAITKATTKGNNKNKQPKKRKVSTTDTDSASSLDIHLQDDDDDVDDKACCCVGCDELYNCIKRVVDWIKCLSCQLWLHEDCSKYESICHKCGKKQEKKLHHFTHSAFAISPVGMGEMANLLKVNINFFLSFVMWRQVIESVYQRVIGQRMSADALTKRVAGLKVGSKRRVGRSGKTMDQRVEELALKRGKLVNELKTIAQDRRMWRTWGETLHRPTP</sequence>
<reference evidence="2 3" key="1">
    <citation type="journal article" date="2024" name="BMC Genomics">
        <title>De novo assembly and annotation of Popillia japonica's genome with initial clues to its potential as an invasive pest.</title>
        <authorList>
            <person name="Cucini C."/>
            <person name="Boschi S."/>
            <person name="Funari R."/>
            <person name="Cardaioli E."/>
            <person name="Iannotti N."/>
            <person name="Marturano G."/>
            <person name="Paoli F."/>
            <person name="Bruttini M."/>
            <person name="Carapelli A."/>
            <person name="Frati F."/>
            <person name="Nardi F."/>
        </authorList>
    </citation>
    <scope>NUCLEOTIDE SEQUENCE [LARGE SCALE GENOMIC DNA]</scope>
    <source>
        <strain evidence="2">DMR45628</strain>
    </source>
</reference>
<gene>
    <name evidence="2" type="ORF">QE152_g18977</name>
</gene>
<dbReference type="Proteomes" id="UP001458880">
    <property type="component" value="Unassembled WGS sequence"/>
</dbReference>
<keyword evidence="3" id="KW-1185">Reference proteome</keyword>
<evidence type="ECO:0000256" key="1">
    <source>
        <dbReference type="SAM" id="MobiDB-lite"/>
    </source>
</evidence>
<feature type="region of interest" description="Disordered" evidence="1">
    <location>
        <begin position="1"/>
        <end position="42"/>
    </location>
</feature>
<organism evidence="2 3">
    <name type="scientific">Popillia japonica</name>
    <name type="common">Japanese beetle</name>
    <dbReference type="NCBI Taxonomy" id="7064"/>
    <lineage>
        <taxon>Eukaryota</taxon>
        <taxon>Metazoa</taxon>
        <taxon>Ecdysozoa</taxon>
        <taxon>Arthropoda</taxon>
        <taxon>Hexapoda</taxon>
        <taxon>Insecta</taxon>
        <taxon>Pterygota</taxon>
        <taxon>Neoptera</taxon>
        <taxon>Endopterygota</taxon>
        <taxon>Coleoptera</taxon>
        <taxon>Polyphaga</taxon>
        <taxon>Scarabaeiformia</taxon>
        <taxon>Scarabaeidae</taxon>
        <taxon>Rutelinae</taxon>
        <taxon>Popillia</taxon>
    </lineage>
</organism>
<dbReference type="AlphaFoldDB" id="A0AAW1KZ19"/>
<proteinExistence type="predicted"/>
<dbReference type="EMBL" id="JASPKY010000175">
    <property type="protein sequence ID" value="KAK9727826.1"/>
    <property type="molecule type" value="Genomic_DNA"/>
</dbReference>
<feature type="compositionally biased region" description="Low complexity" evidence="1">
    <location>
        <begin position="15"/>
        <end position="29"/>
    </location>
</feature>
<protein>
    <recommendedName>
        <fullName evidence="4">Zinc finger PHD-type domain-containing protein</fullName>
    </recommendedName>
</protein>
<evidence type="ECO:0000313" key="3">
    <source>
        <dbReference type="Proteomes" id="UP001458880"/>
    </source>
</evidence>
<accession>A0AAW1KZ19</accession>
<comment type="caution">
    <text evidence="2">The sequence shown here is derived from an EMBL/GenBank/DDBJ whole genome shotgun (WGS) entry which is preliminary data.</text>
</comment>
<evidence type="ECO:0008006" key="4">
    <source>
        <dbReference type="Google" id="ProtNLM"/>
    </source>
</evidence>
<evidence type="ECO:0000313" key="2">
    <source>
        <dbReference type="EMBL" id="KAK9727826.1"/>
    </source>
</evidence>